<evidence type="ECO:0000256" key="25">
    <source>
        <dbReference type="SAM" id="Phobius"/>
    </source>
</evidence>
<evidence type="ECO:0000256" key="5">
    <source>
        <dbReference type="ARBA" id="ARBA00004613"/>
    </source>
</evidence>
<evidence type="ECO:0000256" key="6">
    <source>
        <dbReference type="ARBA" id="ARBA00010419"/>
    </source>
</evidence>
<evidence type="ECO:0000256" key="2">
    <source>
        <dbReference type="ARBA" id="ARBA00004251"/>
    </source>
</evidence>
<dbReference type="Proteomes" id="UP001460270">
    <property type="component" value="Unassembled WGS sequence"/>
</dbReference>
<name>A0AAW0P0L2_9GOBI</name>
<evidence type="ECO:0000256" key="13">
    <source>
        <dbReference type="ARBA" id="ARBA00022889"/>
    </source>
</evidence>
<keyword evidence="12" id="KW-0732">Signal</keyword>
<dbReference type="GO" id="GO:0008083">
    <property type="term" value="F:growth factor activity"/>
    <property type="evidence" value="ECO:0007669"/>
    <property type="project" value="UniProtKB-KW"/>
</dbReference>
<keyword evidence="10" id="KW-0964">Secreted</keyword>
<comment type="similarity">
    <text evidence="6">Belongs to the SCF family.</text>
</comment>
<dbReference type="InterPro" id="IPR003452">
    <property type="entry name" value="SCF"/>
</dbReference>
<accession>A0AAW0P0L2</accession>
<evidence type="ECO:0000256" key="1">
    <source>
        <dbReference type="ARBA" id="ARBA00004245"/>
    </source>
</evidence>
<comment type="subcellular location">
    <subcellularLocation>
        <location evidence="2">Cell membrane</location>
        <topology evidence="2">Single-pass type I membrane protein</topology>
    </subcellularLocation>
    <subcellularLocation>
        <location evidence="3">Cell projection</location>
        <location evidence="3">Filopodium</location>
    </subcellularLocation>
    <subcellularLocation>
        <location evidence="4">Cell projection</location>
        <location evidence="4">Lamellipodium</location>
    </subcellularLocation>
    <subcellularLocation>
        <location evidence="1">Cytoplasm</location>
        <location evidence="1">Cytoskeleton</location>
    </subcellularLocation>
    <subcellularLocation>
        <location evidence="5">Secreted</location>
    </subcellularLocation>
</comment>
<evidence type="ECO:0000256" key="4">
    <source>
        <dbReference type="ARBA" id="ARBA00004510"/>
    </source>
</evidence>
<evidence type="ECO:0000256" key="9">
    <source>
        <dbReference type="ARBA" id="ARBA00022490"/>
    </source>
</evidence>
<comment type="caution">
    <text evidence="26">The sequence shown here is derived from an EMBL/GenBank/DDBJ whole genome shotgun (WGS) entry which is preliminary data.</text>
</comment>
<keyword evidence="19" id="KW-0206">Cytoskeleton</keyword>
<keyword evidence="9" id="KW-0963">Cytoplasm</keyword>
<keyword evidence="16 25" id="KW-0472">Membrane</keyword>
<evidence type="ECO:0000256" key="12">
    <source>
        <dbReference type="ARBA" id="ARBA00022729"/>
    </source>
</evidence>
<evidence type="ECO:0000313" key="26">
    <source>
        <dbReference type="EMBL" id="KAK7913595.1"/>
    </source>
</evidence>
<organism evidence="26 27">
    <name type="scientific">Mugilogobius chulae</name>
    <name type="common">yellowstripe goby</name>
    <dbReference type="NCBI Taxonomy" id="88201"/>
    <lineage>
        <taxon>Eukaryota</taxon>
        <taxon>Metazoa</taxon>
        <taxon>Chordata</taxon>
        <taxon>Craniata</taxon>
        <taxon>Vertebrata</taxon>
        <taxon>Euteleostomi</taxon>
        <taxon>Actinopterygii</taxon>
        <taxon>Neopterygii</taxon>
        <taxon>Teleostei</taxon>
        <taxon>Neoteleostei</taxon>
        <taxon>Acanthomorphata</taxon>
        <taxon>Gobiaria</taxon>
        <taxon>Gobiiformes</taxon>
        <taxon>Gobioidei</taxon>
        <taxon>Gobiidae</taxon>
        <taxon>Gobionellinae</taxon>
        <taxon>Mugilogobius</taxon>
    </lineage>
</organism>
<dbReference type="GO" id="GO:0005856">
    <property type="term" value="C:cytoskeleton"/>
    <property type="evidence" value="ECO:0007669"/>
    <property type="project" value="UniProtKB-SubCell"/>
</dbReference>
<feature type="compositionally biased region" description="Polar residues" evidence="24">
    <location>
        <begin position="217"/>
        <end position="233"/>
    </location>
</feature>
<evidence type="ECO:0000256" key="15">
    <source>
        <dbReference type="ARBA" id="ARBA00023030"/>
    </source>
</evidence>
<evidence type="ECO:0000313" key="27">
    <source>
        <dbReference type="Proteomes" id="UP001460270"/>
    </source>
</evidence>
<keyword evidence="15" id="KW-0339">Growth factor</keyword>
<proteinExistence type="inferred from homology"/>
<dbReference type="PANTHER" id="PTHR11574">
    <property type="entry name" value="KIT LIGAND"/>
    <property type="match status" value="1"/>
</dbReference>
<sequence length="362" mass="40460">MRGPYARRHAHVHRHTGERALEIRDFDAVETGNLRFLLHMRKKIVNAPYLLLSLLTSLNLCSGKFGQPITDDVRTLALLKQNIPSDYEIPVQYIPKEVAGRCWVVLNIYPLEQSLRKLSNIIGNSHAALPVPLPGWLLFASLYFDYINDVLNTASEETSSFSCKPPPCINSHTSPGSHEGGHAKSRTVLFLLLIPISACVVFLVWLVKTKRPPAACNSENNPVPPSDTISSVSTSVPLQTIAHHEATEEATPGHQSSSAEAHHSSLHTSTHSSAWAAEKGERVRERKREGERGGQERREIEISYHCPVLSAHMREEGMGDTLTLCFYSNNDFRRMCSDFCCGKPKARGRHYSPWLDCRHQGL</sequence>
<evidence type="ECO:0000256" key="3">
    <source>
        <dbReference type="ARBA" id="ARBA00004486"/>
    </source>
</evidence>
<dbReference type="AlphaFoldDB" id="A0AAW0P0L2"/>
<feature type="transmembrane region" description="Helical" evidence="25">
    <location>
        <begin position="188"/>
        <end position="207"/>
    </location>
</feature>
<dbReference type="Pfam" id="PF02404">
    <property type="entry name" value="SCF"/>
    <property type="match status" value="1"/>
</dbReference>
<feature type="region of interest" description="Disordered" evidence="24">
    <location>
        <begin position="214"/>
        <end position="233"/>
    </location>
</feature>
<evidence type="ECO:0000256" key="19">
    <source>
        <dbReference type="ARBA" id="ARBA00023212"/>
    </source>
</evidence>
<evidence type="ECO:0000256" key="17">
    <source>
        <dbReference type="ARBA" id="ARBA00023157"/>
    </source>
</evidence>
<keyword evidence="20" id="KW-0966">Cell projection</keyword>
<feature type="region of interest" description="Disordered" evidence="24">
    <location>
        <begin position="247"/>
        <end position="296"/>
    </location>
</feature>
<keyword evidence="18" id="KW-0325">Glycoprotein</keyword>
<evidence type="ECO:0000256" key="14">
    <source>
        <dbReference type="ARBA" id="ARBA00022989"/>
    </source>
</evidence>
<evidence type="ECO:0000256" key="21">
    <source>
        <dbReference type="ARBA" id="ARBA00030364"/>
    </source>
</evidence>
<keyword evidence="13" id="KW-0130">Cell adhesion</keyword>
<dbReference type="GO" id="GO:0005125">
    <property type="term" value="F:cytokine activity"/>
    <property type="evidence" value="ECO:0007669"/>
    <property type="project" value="TreeGrafter"/>
</dbReference>
<protein>
    <recommendedName>
        <fullName evidence="7">Kit ligand</fullName>
    </recommendedName>
    <alternativeName>
        <fullName evidence="21">Mast cell growth factor</fullName>
    </alternativeName>
    <alternativeName>
        <fullName evidence="23">Stem cell factor</fullName>
    </alternativeName>
    <alternativeName>
        <fullName evidence="22">c-Kit ligand</fullName>
    </alternativeName>
</protein>
<evidence type="ECO:0000256" key="10">
    <source>
        <dbReference type="ARBA" id="ARBA00022525"/>
    </source>
</evidence>
<keyword evidence="11 25" id="KW-0812">Transmembrane</keyword>
<evidence type="ECO:0000256" key="23">
    <source>
        <dbReference type="ARBA" id="ARBA00033123"/>
    </source>
</evidence>
<dbReference type="InterPro" id="IPR009079">
    <property type="entry name" value="4_helix_cytokine-like_core"/>
</dbReference>
<evidence type="ECO:0000256" key="8">
    <source>
        <dbReference type="ARBA" id="ARBA00022475"/>
    </source>
</evidence>
<evidence type="ECO:0000256" key="16">
    <source>
        <dbReference type="ARBA" id="ARBA00023136"/>
    </source>
</evidence>
<evidence type="ECO:0000256" key="24">
    <source>
        <dbReference type="SAM" id="MobiDB-lite"/>
    </source>
</evidence>
<reference evidence="27" key="1">
    <citation type="submission" date="2024-04" db="EMBL/GenBank/DDBJ databases">
        <title>Salinicola lusitanus LLJ914,a marine bacterium isolated from the Okinawa Trough.</title>
        <authorList>
            <person name="Li J."/>
        </authorList>
    </citation>
    <scope>NUCLEOTIDE SEQUENCE [LARGE SCALE GENOMIC DNA]</scope>
</reference>
<keyword evidence="17" id="KW-1015">Disulfide bond</keyword>
<dbReference type="GO" id="GO:0005173">
    <property type="term" value="F:stem cell factor receptor binding"/>
    <property type="evidence" value="ECO:0007669"/>
    <property type="project" value="InterPro"/>
</dbReference>
<dbReference type="GO" id="GO:0005576">
    <property type="term" value="C:extracellular region"/>
    <property type="evidence" value="ECO:0007669"/>
    <property type="project" value="UniProtKB-SubCell"/>
</dbReference>
<evidence type="ECO:0000256" key="11">
    <source>
        <dbReference type="ARBA" id="ARBA00022692"/>
    </source>
</evidence>
<dbReference type="GO" id="GO:0005886">
    <property type="term" value="C:plasma membrane"/>
    <property type="evidence" value="ECO:0007669"/>
    <property type="project" value="UniProtKB-SubCell"/>
</dbReference>
<dbReference type="GO" id="GO:0030027">
    <property type="term" value="C:lamellipodium"/>
    <property type="evidence" value="ECO:0007669"/>
    <property type="project" value="UniProtKB-SubCell"/>
</dbReference>
<dbReference type="GO" id="GO:0007155">
    <property type="term" value="P:cell adhesion"/>
    <property type="evidence" value="ECO:0007669"/>
    <property type="project" value="UniProtKB-KW"/>
</dbReference>
<evidence type="ECO:0000256" key="20">
    <source>
        <dbReference type="ARBA" id="ARBA00023273"/>
    </source>
</evidence>
<feature type="compositionally biased region" description="Basic and acidic residues" evidence="24">
    <location>
        <begin position="278"/>
        <end position="296"/>
    </location>
</feature>
<feature type="compositionally biased region" description="Low complexity" evidence="24">
    <location>
        <begin position="266"/>
        <end position="277"/>
    </location>
</feature>
<dbReference type="EMBL" id="JBBPFD010000009">
    <property type="protein sequence ID" value="KAK7913595.1"/>
    <property type="molecule type" value="Genomic_DNA"/>
</dbReference>
<dbReference type="GO" id="GO:0030175">
    <property type="term" value="C:filopodium"/>
    <property type="evidence" value="ECO:0007669"/>
    <property type="project" value="UniProtKB-SubCell"/>
</dbReference>
<keyword evidence="27" id="KW-1185">Reference proteome</keyword>
<evidence type="ECO:0000256" key="7">
    <source>
        <dbReference type="ARBA" id="ARBA00017304"/>
    </source>
</evidence>
<gene>
    <name evidence="26" type="ORF">WMY93_013806</name>
</gene>
<dbReference type="GO" id="GO:0008284">
    <property type="term" value="P:positive regulation of cell population proliferation"/>
    <property type="evidence" value="ECO:0007669"/>
    <property type="project" value="TreeGrafter"/>
</dbReference>
<evidence type="ECO:0000256" key="22">
    <source>
        <dbReference type="ARBA" id="ARBA00032898"/>
    </source>
</evidence>
<keyword evidence="14 25" id="KW-1133">Transmembrane helix</keyword>
<keyword evidence="8" id="KW-1003">Cell membrane</keyword>
<dbReference type="Gene3D" id="1.20.1250.10">
    <property type="match status" value="1"/>
</dbReference>
<dbReference type="SUPFAM" id="SSF47266">
    <property type="entry name" value="4-helical cytokines"/>
    <property type="match status" value="1"/>
</dbReference>
<dbReference type="PANTHER" id="PTHR11574:SF0">
    <property type="entry name" value="KIT LIGAND"/>
    <property type="match status" value="1"/>
</dbReference>
<evidence type="ECO:0000256" key="18">
    <source>
        <dbReference type="ARBA" id="ARBA00023180"/>
    </source>
</evidence>